<evidence type="ECO:0000313" key="10">
    <source>
        <dbReference type="EMBL" id="NYT48092.1"/>
    </source>
</evidence>
<sequence length="380" mass="42214">MIPVDPSSPAELANYRYLFEGLIEQSVAGIYLLQNDKLIYVNEAFAKMCGTSRDKLAGKSLADVAPRDQRDELLRQYARRLRGESPENTFIVRIKRPNESTMRAIEIHGRLISYRGEPAVIGVGIDATSRLLRHQELEDSKARLSELLTYIQKVRDEERLDISMELHDAVGGMLSALRFDLIRIGKKIGRLTPLQHSHEAKVQLGELEDTAEQAMQLVQDTIKVVRQISEDLHPSALPHLGIAEAIKNDLEKFESRYGIRGDFHHAGARADFPDETVRDLYRIFQEGLNNVAKHARATRVAVSIRQADQWFVLSMEDDGVGMAGHAPQPGKYGLSTMRERVRRYGGTLDIAPGAQGGVRLTVGIPVAGIPVAGSPVAGQR</sequence>
<dbReference type="PANTHER" id="PTHR24421:SF10">
    <property type="entry name" value="NITRATE_NITRITE SENSOR PROTEIN NARQ"/>
    <property type="match status" value="1"/>
</dbReference>
<dbReference type="CDD" id="cd00130">
    <property type="entry name" value="PAS"/>
    <property type="match status" value="1"/>
</dbReference>
<evidence type="ECO:0000256" key="3">
    <source>
        <dbReference type="ARBA" id="ARBA00022553"/>
    </source>
</evidence>
<dbReference type="InterPro" id="IPR036890">
    <property type="entry name" value="HATPase_C_sf"/>
</dbReference>
<dbReference type="AlphaFoldDB" id="A0A853FWP0"/>
<name>A0A853FWP0_9BURK</name>
<evidence type="ECO:0000259" key="9">
    <source>
        <dbReference type="PROSITE" id="PS50112"/>
    </source>
</evidence>
<dbReference type="InterPro" id="IPR050482">
    <property type="entry name" value="Sensor_HK_TwoCompSys"/>
</dbReference>
<accession>A0A853FWP0</accession>
<keyword evidence="4" id="KW-0808">Transferase</keyword>
<dbReference type="Pfam" id="PF02518">
    <property type="entry name" value="HATPase_c"/>
    <property type="match status" value="1"/>
</dbReference>
<gene>
    <name evidence="10" type="ORF">H0A72_02100</name>
</gene>
<feature type="domain" description="PAS" evidence="9">
    <location>
        <begin position="35"/>
        <end position="84"/>
    </location>
</feature>
<dbReference type="GO" id="GO:0016020">
    <property type="term" value="C:membrane"/>
    <property type="evidence" value="ECO:0007669"/>
    <property type="project" value="InterPro"/>
</dbReference>
<dbReference type="PANTHER" id="PTHR24421">
    <property type="entry name" value="NITRATE/NITRITE SENSOR PROTEIN NARX-RELATED"/>
    <property type="match status" value="1"/>
</dbReference>
<evidence type="ECO:0000256" key="5">
    <source>
        <dbReference type="ARBA" id="ARBA00022741"/>
    </source>
</evidence>
<keyword evidence="3" id="KW-0597">Phosphoprotein</keyword>
<keyword evidence="11" id="KW-1185">Reference proteome</keyword>
<dbReference type="Pfam" id="PF07730">
    <property type="entry name" value="HisKA_3"/>
    <property type="match status" value="1"/>
</dbReference>
<dbReference type="Gene3D" id="1.20.5.1930">
    <property type="match status" value="1"/>
</dbReference>
<dbReference type="InterPro" id="IPR011712">
    <property type="entry name" value="Sig_transdc_His_kin_sub3_dim/P"/>
</dbReference>
<dbReference type="Pfam" id="PF00989">
    <property type="entry name" value="PAS"/>
    <property type="match status" value="1"/>
</dbReference>
<proteinExistence type="predicted"/>
<dbReference type="CDD" id="cd16917">
    <property type="entry name" value="HATPase_UhpB-NarQ-NarX-like"/>
    <property type="match status" value="1"/>
</dbReference>
<dbReference type="Gene3D" id="3.30.565.10">
    <property type="entry name" value="Histidine kinase-like ATPase, C-terminal domain"/>
    <property type="match status" value="1"/>
</dbReference>
<dbReference type="EC" id="2.7.13.3" evidence="2"/>
<evidence type="ECO:0000256" key="8">
    <source>
        <dbReference type="ARBA" id="ARBA00023012"/>
    </source>
</evidence>
<reference evidence="10 11" key="1">
    <citation type="submission" date="2020-07" db="EMBL/GenBank/DDBJ databases">
        <title>Taxonomic revisions and descriptions of new bacterial species based on genomic comparisons in the high-G+C-content subgroup of the family Alcaligenaceae.</title>
        <authorList>
            <person name="Szabo A."/>
            <person name="Felfoldi T."/>
        </authorList>
    </citation>
    <scope>NUCLEOTIDE SEQUENCE [LARGE SCALE GENOMIC DNA]</scope>
    <source>
        <strain evidence="10 11">LMG 24012</strain>
    </source>
</reference>
<dbReference type="SUPFAM" id="SSF55874">
    <property type="entry name" value="ATPase domain of HSP90 chaperone/DNA topoisomerase II/histidine kinase"/>
    <property type="match status" value="1"/>
</dbReference>
<evidence type="ECO:0000256" key="4">
    <source>
        <dbReference type="ARBA" id="ARBA00022679"/>
    </source>
</evidence>
<keyword evidence="5" id="KW-0547">Nucleotide-binding</keyword>
<evidence type="ECO:0000256" key="1">
    <source>
        <dbReference type="ARBA" id="ARBA00000085"/>
    </source>
</evidence>
<dbReference type="GO" id="GO:0000155">
    <property type="term" value="F:phosphorelay sensor kinase activity"/>
    <property type="evidence" value="ECO:0007669"/>
    <property type="project" value="InterPro"/>
</dbReference>
<dbReference type="SUPFAM" id="SSF55785">
    <property type="entry name" value="PYP-like sensor domain (PAS domain)"/>
    <property type="match status" value="1"/>
</dbReference>
<keyword evidence="7" id="KW-0067">ATP-binding</keyword>
<evidence type="ECO:0000256" key="2">
    <source>
        <dbReference type="ARBA" id="ARBA00012438"/>
    </source>
</evidence>
<dbReference type="GO" id="GO:0046983">
    <property type="term" value="F:protein dimerization activity"/>
    <property type="evidence" value="ECO:0007669"/>
    <property type="project" value="InterPro"/>
</dbReference>
<dbReference type="InterPro" id="IPR035965">
    <property type="entry name" value="PAS-like_dom_sf"/>
</dbReference>
<comment type="caution">
    <text evidence="10">The sequence shown here is derived from an EMBL/GenBank/DDBJ whole genome shotgun (WGS) entry which is preliminary data.</text>
</comment>
<dbReference type="SMART" id="SM00387">
    <property type="entry name" value="HATPase_c"/>
    <property type="match status" value="1"/>
</dbReference>
<evidence type="ECO:0000256" key="7">
    <source>
        <dbReference type="ARBA" id="ARBA00022840"/>
    </source>
</evidence>
<evidence type="ECO:0000256" key="6">
    <source>
        <dbReference type="ARBA" id="ARBA00022777"/>
    </source>
</evidence>
<comment type="catalytic activity">
    <reaction evidence="1">
        <text>ATP + protein L-histidine = ADP + protein N-phospho-L-histidine.</text>
        <dbReference type="EC" id="2.7.13.3"/>
    </reaction>
</comment>
<protein>
    <recommendedName>
        <fullName evidence="2">histidine kinase</fullName>
        <ecNumber evidence="2">2.7.13.3</ecNumber>
    </recommendedName>
</protein>
<dbReference type="NCBIfam" id="TIGR00229">
    <property type="entry name" value="sensory_box"/>
    <property type="match status" value="1"/>
</dbReference>
<dbReference type="SMART" id="SM00091">
    <property type="entry name" value="PAS"/>
    <property type="match status" value="1"/>
</dbReference>
<dbReference type="InterPro" id="IPR003594">
    <property type="entry name" value="HATPase_dom"/>
</dbReference>
<keyword evidence="8" id="KW-0902">Two-component regulatory system</keyword>
<dbReference type="GO" id="GO:0006355">
    <property type="term" value="P:regulation of DNA-templated transcription"/>
    <property type="evidence" value="ECO:0007669"/>
    <property type="project" value="InterPro"/>
</dbReference>
<dbReference type="Proteomes" id="UP000559809">
    <property type="component" value="Unassembled WGS sequence"/>
</dbReference>
<keyword evidence="6 10" id="KW-0418">Kinase</keyword>
<organism evidence="10 11">
    <name type="scientific">Parapusillimonas granuli</name>
    <dbReference type="NCBI Taxonomy" id="380911"/>
    <lineage>
        <taxon>Bacteria</taxon>
        <taxon>Pseudomonadati</taxon>
        <taxon>Pseudomonadota</taxon>
        <taxon>Betaproteobacteria</taxon>
        <taxon>Burkholderiales</taxon>
        <taxon>Alcaligenaceae</taxon>
        <taxon>Parapusillimonas</taxon>
    </lineage>
</organism>
<dbReference type="RefSeq" id="WP_180153354.1">
    <property type="nucleotide sequence ID" value="NZ_JACCEM010000001.1"/>
</dbReference>
<dbReference type="EMBL" id="JACCEM010000001">
    <property type="protein sequence ID" value="NYT48092.1"/>
    <property type="molecule type" value="Genomic_DNA"/>
</dbReference>
<dbReference type="InterPro" id="IPR013767">
    <property type="entry name" value="PAS_fold"/>
</dbReference>
<evidence type="ECO:0000313" key="11">
    <source>
        <dbReference type="Proteomes" id="UP000559809"/>
    </source>
</evidence>
<dbReference type="PROSITE" id="PS50112">
    <property type="entry name" value="PAS"/>
    <property type="match status" value="1"/>
</dbReference>
<dbReference type="Gene3D" id="3.30.450.20">
    <property type="entry name" value="PAS domain"/>
    <property type="match status" value="1"/>
</dbReference>
<dbReference type="InterPro" id="IPR000014">
    <property type="entry name" value="PAS"/>
</dbReference>
<dbReference type="GO" id="GO:0005524">
    <property type="term" value="F:ATP binding"/>
    <property type="evidence" value="ECO:0007669"/>
    <property type="project" value="UniProtKB-KW"/>
</dbReference>